<protein>
    <submittedName>
        <fullName evidence="1">Uncharacterized protein</fullName>
    </submittedName>
</protein>
<gene>
    <name evidence="1" type="ordered locus">DDD_2178</name>
</gene>
<evidence type="ECO:0000313" key="2">
    <source>
        <dbReference type="Proteomes" id="UP000011173"/>
    </source>
</evidence>
<dbReference type="AlphaFoldDB" id="L7W6M1"/>
<evidence type="ECO:0000313" key="1">
    <source>
        <dbReference type="EMBL" id="AGC77305.1"/>
    </source>
</evidence>
<dbReference type="Proteomes" id="UP000011173">
    <property type="component" value="Chromosome"/>
</dbReference>
<organism evidence="1 2">
    <name type="scientific">Nonlabens dokdonensis (strain DSM 17205 / KCTC 12402 / DSW-6)</name>
    <name type="common">Donghaeana dokdonensis</name>
    <dbReference type="NCBI Taxonomy" id="592029"/>
    <lineage>
        <taxon>Bacteria</taxon>
        <taxon>Pseudomonadati</taxon>
        <taxon>Bacteroidota</taxon>
        <taxon>Flavobacteriia</taxon>
        <taxon>Flavobacteriales</taxon>
        <taxon>Flavobacteriaceae</taxon>
        <taxon>Nonlabens</taxon>
    </lineage>
</organism>
<accession>L7W6M1</accession>
<proteinExistence type="predicted"/>
<dbReference type="EMBL" id="CP001397">
    <property type="protein sequence ID" value="AGC77305.1"/>
    <property type="molecule type" value="Genomic_DNA"/>
</dbReference>
<dbReference type="KEGG" id="ndo:DDD_2178"/>
<name>L7W6M1_NONDD</name>
<reference evidence="1 2" key="1">
    <citation type="journal article" date="2013" name="Genome Biol. Evol.">
        <title>Genomic makeup of the marine flavobacterium Nonlabens (Donghaeana) dokdonensis DSW-6 and identification of a novel class of rhodopsins.</title>
        <authorList>
            <person name="Kwon S.K."/>
            <person name="Kim B.K."/>
            <person name="Song J.Y."/>
            <person name="Kwak M.J."/>
            <person name="Lee C.H."/>
            <person name="Yoon J.H."/>
            <person name="Oh T.K."/>
            <person name="Kim J.F."/>
        </authorList>
    </citation>
    <scope>NUCLEOTIDE SEQUENCE [LARGE SCALE GENOMIC DNA]</scope>
    <source>
        <strain evidence="2">DSM 17205 / KCTC 12402 / DSW-6</strain>
    </source>
</reference>
<dbReference type="HOGENOM" id="CLU_3330826_0_0_10"/>
<sequence>MFRFRESQVIIIPSLYKKILNFSSCSKKISQILKLLPS</sequence>